<dbReference type="InterPro" id="IPR002347">
    <property type="entry name" value="SDR_fam"/>
</dbReference>
<evidence type="ECO:0000256" key="1">
    <source>
        <dbReference type="ARBA" id="ARBA00006484"/>
    </source>
</evidence>
<sequence>MKTVIVIGASGKMGQAAMTGLGHHRIVTASQSGNGCDHKVDITDPSSLHALFKAVGTFDAVVNAVGYCEYAPFVEMTDEQWHTTINSKLLGQMNIVKIGSRYISEGGSFTLISGILSLKPIPMAIADATTSGAIETFAKCVAHELPRAIRVNVINPTVLEESWDVYGEMMPGFQPVPGSLVGKAFQRSVDGFITGQILTVDA</sequence>
<keyword evidence="2" id="KW-0560">Oxidoreductase</keyword>
<dbReference type="PANTHER" id="PTHR43477:SF1">
    <property type="entry name" value="DIHYDROANTICAPSIN 7-DEHYDROGENASE"/>
    <property type="match status" value="1"/>
</dbReference>
<dbReference type="AlphaFoldDB" id="A0A1Q8ZWE4"/>
<reference evidence="3 4" key="1">
    <citation type="submission" date="2016-09" db="EMBL/GenBank/DDBJ databases">
        <title>Rhizobium oryziradicis sp. nov., isolated from the root of rice.</title>
        <authorList>
            <person name="Zhao J."/>
            <person name="Zhang X."/>
        </authorList>
    </citation>
    <scope>NUCLEOTIDE SEQUENCE [LARGE SCALE GENOMIC DNA]</scope>
    <source>
        <strain evidence="3 4">N19</strain>
    </source>
</reference>
<dbReference type="PRINTS" id="PR00081">
    <property type="entry name" value="GDHRDH"/>
</dbReference>
<dbReference type="PANTHER" id="PTHR43477">
    <property type="entry name" value="DIHYDROANTICAPSIN 7-DEHYDROGENASE"/>
    <property type="match status" value="1"/>
</dbReference>
<protein>
    <submittedName>
        <fullName evidence="3">Short chain dehydrogenase</fullName>
    </submittedName>
</protein>
<comment type="caution">
    <text evidence="3">The sequence shown here is derived from an EMBL/GenBank/DDBJ whole genome shotgun (WGS) entry which is preliminary data.</text>
</comment>
<dbReference type="GO" id="GO:0016491">
    <property type="term" value="F:oxidoreductase activity"/>
    <property type="evidence" value="ECO:0007669"/>
    <property type="project" value="UniProtKB-KW"/>
</dbReference>
<dbReference type="STRING" id="1867956.BJF95_04165"/>
<evidence type="ECO:0000313" key="3">
    <source>
        <dbReference type="EMBL" id="OLP46372.1"/>
    </source>
</evidence>
<dbReference type="CDD" id="cd11731">
    <property type="entry name" value="Lin1944_like_SDR_c"/>
    <property type="match status" value="1"/>
</dbReference>
<dbReference type="Gene3D" id="3.40.50.720">
    <property type="entry name" value="NAD(P)-binding Rossmann-like Domain"/>
    <property type="match status" value="1"/>
</dbReference>
<accession>A0A1Q8ZWE4</accession>
<keyword evidence="4" id="KW-1185">Reference proteome</keyword>
<dbReference type="Proteomes" id="UP000186894">
    <property type="component" value="Unassembled WGS sequence"/>
</dbReference>
<dbReference type="NCBIfam" id="NF005754">
    <property type="entry name" value="PRK07578.1"/>
    <property type="match status" value="1"/>
</dbReference>
<evidence type="ECO:0000256" key="2">
    <source>
        <dbReference type="ARBA" id="ARBA00023002"/>
    </source>
</evidence>
<dbReference type="InterPro" id="IPR051122">
    <property type="entry name" value="SDR_DHRS6-like"/>
</dbReference>
<dbReference type="Pfam" id="PF13561">
    <property type="entry name" value="adh_short_C2"/>
    <property type="match status" value="1"/>
</dbReference>
<comment type="similarity">
    <text evidence="1">Belongs to the short-chain dehydrogenases/reductases (SDR) family.</text>
</comment>
<proteinExistence type="inferred from homology"/>
<dbReference type="RefSeq" id="WP_075638043.1">
    <property type="nucleotide sequence ID" value="NZ_MKIM01000021.1"/>
</dbReference>
<gene>
    <name evidence="3" type="ORF">BJF95_04165</name>
</gene>
<dbReference type="OrthoDB" id="9787486at2"/>
<evidence type="ECO:0000313" key="4">
    <source>
        <dbReference type="Proteomes" id="UP000186894"/>
    </source>
</evidence>
<dbReference type="InterPro" id="IPR036291">
    <property type="entry name" value="NAD(P)-bd_dom_sf"/>
</dbReference>
<name>A0A1Q8ZWE4_9HYPH</name>
<dbReference type="EMBL" id="MKIM01000021">
    <property type="protein sequence ID" value="OLP46372.1"/>
    <property type="molecule type" value="Genomic_DNA"/>
</dbReference>
<organism evidence="3 4">
    <name type="scientific">Rhizobium oryziradicis</name>
    <dbReference type="NCBI Taxonomy" id="1867956"/>
    <lineage>
        <taxon>Bacteria</taxon>
        <taxon>Pseudomonadati</taxon>
        <taxon>Pseudomonadota</taxon>
        <taxon>Alphaproteobacteria</taxon>
        <taxon>Hyphomicrobiales</taxon>
        <taxon>Rhizobiaceae</taxon>
        <taxon>Rhizobium/Agrobacterium group</taxon>
        <taxon>Rhizobium</taxon>
    </lineage>
</organism>
<dbReference type="SUPFAM" id="SSF51735">
    <property type="entry name" value="NAD(P)-binding Rossmann-fold domains"/>
    <property type="match status" value="1"/>
</dbReference>